<organism evidence="4 5">
    <name type="scientific">Gordonibacter pamelaeae</name>
    <dbReference type="NCBI Taxonomy" id="471189"/>
    <lineage>
        <taxon>Bacteria</taxon>
        <taxon>Bacillati</taxon>
        <taxon>Actinomycetota</taxon>
        <taxon>Coriobacteriia</taxon>
        <taxon>Eggerthellales</taxon>
        <taxon>Eggerthellaceae</taxon>
        <taxon>Gordonibacter</taxon>
    </lineage>
</organism>
<evidence type="ECO:0000259" key="3">
    <source>
        <dbReference type="Pfam" id="PF13349"/>
    </source>
</evidence>
<dbReference type="EMBL" id="PPTS01000002">
    <property type="protein sequence ID" value="RDB66412.1"/>
    <property type="molecule type" value="Genomic_DNA"/>
</dbReference>
<accession>A0A369M4Q5</accession>
<evidence type="ECO:0000256" key="1">
    <source>
        <dbReference type="SAM" id="MobiDB-lite"/>
    </source>
</evidence>
<evidence type="ECO:0000313" key="5">
    <source>
        <dbReference type="Proteomes" id="UP000254000"/>
    </source>
</evidence>
<feature type="domain" description="DUF4097" evidence="3">
    <location>
        <begin position="60"/>
        <end position="304"/>
    </location>
</feature>
<dbReference type="InterPro" id="IPR025164">
    <property type="entry name" value="Toastrack_DUF4097"/>
</dbReference>
<feature type="compositionally biased region" description="Low complexity" evidence="1">
    <location>
        <begin position="333"/>
        <end position="352"/>
    </location>
</feature>
<protein>
    <recommendedName>
        <fullName evidence="3">DUF4097 domain-containing protein</fullName>
    </recommendedName>
</protein>
<dbReference type="RefSeq" id="WP_114568478.1">
    <property type="nucleotide sequence ID" value="NZ_CABMMS010000002.1"/>
</dbReference>
<dbReference type="Pfam" id="PF13349">
    <property type="entry name" value="DUF4097"/>
    <property type="match status" value="1"/>
</dbReference>
<reference evidence="4 5" key="1">
    <citation type="journal article" date="2018" name="Elife">
        <title>Discovery and characterization of a prevalent human gut bacterial enzyme sufficient for the inactivation of a family of plant toxins.</title>
        <authorList>
            <person name="Koppel N."/>
            <person name="Bisanz J.E."/>
            <person name="Pandelia M.E."/>
            <person name="Turnbaugh P.J."/>
            <person name="Balskus E.P."/>
        </authorList>
    </citation>
    <scope>NUCLEOTIDE SEQUENCE [LARGE SCALE GENOMIC DNA]</scope>
    <source>
        <strain evidence="4 5">3C</strain>
    </source>
</reference>
<feature type="chain" id="PRO_5016562686" description="DUF4097 domain-containing protein" evidence="2">
    <location>
        <begin position="24"/>
        <end position="352"/>
    </location>
</feature>
<name>A0A369M4Q5_9ACTN</name>
<proteinExistence type="predicted"/>
<dbReference type="Proteomes" id="UP000254000">
    <property type="component" value="Unassembled WGS sequence"/>
</dbReference>
<comment type="caution">
    <text evidence="4">The sequence shown here is derived from an EMBL/GenBank/DDBJ whole genome shotgun (WGS) entry which is preliminary data.</text>
</comment>
<keyword evidence="2" id="KW-0732">Signal</keyword>
<dbReference type="GeneID" id="78358936"/>
<dbReference type="AlphaFoldDB" id="A0A369M4Q5"/>
<dbReference type="OrthoDB" id="3174833at2"/>
<evidence type="ECO:0000313" key="4">
    <source>
        <dbReference type="EMBL" id="RDB66412.1"/>
    </source>
</evidence>
<sequence length="352" mass="35531">MTTARKAVLIVATVLLVGGSALALGAFAAADFRFENLSNDTRDWASTTLTLDAESETPHTAIVVSDRDEGVRFEPADGDAIEVVYWTSSEKAVDVVDEGGTLAITGRGTSLAGFQFMKVGFQDHATVVKVPRSYTGSLTVETSSGSIDVADLDGLGSVALSANSGYVSAMRVSAGSVDLKTSSGNIVAVGVEAEAFSARASSGSLSFDDVEASSFEARTSSGDQSLGDVRANTLSARSSSGDIETAVIDAEGVELEASSGSIHALFAGTAADYDTTASSSSGHVSAPNGTTGAAKRIVASTTSGSIDLRFMRDGATLDGSEGVDRDAPADRSAPQAPAAPEAPAAPKAPAAS</sequence>
<feature type="region of interest" description="Disordered" evidence="1">
    <location>
        <begin position="311"/>
        <end position="352"/>
    </location>
</feature>
<gene>
    <name evidence="4" type="ORF">C1877_04310</name>
</gene>
<keyword evidence="5" id="KW-1185">Reference proteome</keyword>
<dbReference type="Gene3D" id="2.160.20.120">
    <property type="match status" value="1"/>
</dbReference>
<feature type="signal peptide" evidence="2">
    <location>
        <begin position="1"/>
        <end position="23"/>
    </location>
</feature>
<evidence type="ECO:0000256" key="2">
    <source>
        <dbReference type="SAM" id="SignalP"/>
    </source>
</evidence>